<dbReference type="STRING" id="45068.Llon_1995"/>
<dbReference type="PATRIC" id="fig|45068.5.peg.2170"/>
<feature type="domain" description="H repeat-associated protein N-terminal" evidence="1">
    <location>
        <begin position="5"/>
        <end position="52"/>
    </location>
</feature>
<organism evidence="2 3">
    <name type="scientific">Legionella londiniensis</name>
    <dbReference type="NCBI Taxonomy" id="45068"/>
    <lineage>
        <taxon>Bacteria</taxon>
        <taxon>Pseudomonadati</taxon>
        <taxon>Pseudomonadota</taxon>
        <taxon>Gammaproteobacteria</taxon>
        <taxon>Legionellales</taxon>
        <taxon>Legionellaceae</taxon>
        <taxon>Legionella</taxon>
    </lineage>
</organism>
<protein>
    <submittedName>
        <fullName evidence="2">Transposase IS4 family protein</fullName>
    </submittedName>
</protein>
<comment type="caution">
    <text evidence="2">The sequence shown here is derived from an EMBL/GenBank/DDBJ whole genome shotgun (WGS) entry which is preliminary data.</text>
</comment>
<dbReference type="PANTHER" id="PTHR30298">
    <property type="entry name" value="H REPEAT-ASSOCIATED PREDICTED TRANSPOSASE"/>
    <property type="match status" value="1"/>
</dbReference>
<dbReference type="AlphaFoldDB" id="A0A0W0VI60"/>
<keyword evidence="3" id="KW-1185">Reference proteome</keyword>
<dbReference type="PANTHER" id="PTHR30298:SF0">
    <property type="entry name" value="PROTEIN YBFL-RELATED"/>
    <property type="match status" value="1"/>
</dbReference>
<dbReference type="Pfam" id="PF13808">
    <property type="entry name" value="DDE_Tnp_1_assoc"/>
    <property type="match status" value="1"/>
</dbReference>
<evidence type="ECO:0000313" key="3">
    <source>
        <dbReference type="Proteomes" id="UP000054997"/>
    </source>
</evidence>
<dbReference type="InterPro" id="IPR051698">
    <property type="entry name" value="Transposase_11-like"/>
</dbReference>
<dbReference type="InterPro" id="IPR032806">
    <property type="entry name" value="YbfD_N"/>
</dbReference>
<evidence type="ECO:0000313" key="2">
    <source>
        <dbReference type="EMBL" id="KTD19823.1"/>
    </source>
</evidence>
<evidence type="ECO:0000259" key="1">
    <source>
        <dbReference type="Pfam" id="PF13808"/>
    </source>
</evidence>
<proteinExistence type="predicted"/>
<dbReference type="Proteomes" id="UP000054997">
    <property type="component" value="Unassembled WGS sequence"/>
</dbReference>
<reference evidence="2 3" key="1">
    <citation type="submission" date="2015-11" db="EMBL/GenBank/DDBJ databases">
        <title>Genomic analysis of 38 Legionella species identifies large and diverse effector repertoires.</title>
        <authorList>
            <person name="Burstein D."/>
            <person name="Amaro F."/>
            <person name="Zusman T."/>
            <person name="Lifshitz Z."/>
            <person name="Cohen O."/>
            <person name="Gilbert J.A."/>
            <person name="Pupko T."/>
            <person name="Shuman H.A."/>
            <person name="Segal G."/>
        </authorList>
    </citation>
    <scope>NUCLEOTIDE SEQUENCE [LARGE SCALE GENOMIC DNA]</scope>
    <source>
        <strain evidence="2 3">ATCC 49505</strain>
    </source>
</reference>
<accession>A0A0W0VI60</accession>
<sequence length="53" mass="6045">MSFVENFSMLKDPRSEINQRHNLLDILFLAGTAVMSGAEGWKDIKDFGEEKLD</sequence>
<name>A0A0W0VI60_9GAMM</name>
<dbReference type="EMBL" id="LNYK01000033">
    <property type="protein sequence ID" value="KTD19823.1"/>
    <property type="molecule type" value="Genomic_DNA"/>
</dbReference>
<gene>
    <name evidence="2" type="ORF">Llon_1995</name>
</gene>